<reference evidence="1 2" key="1">
    <citation type="journal article" date="2013" name="Genome Announc.">
        <title>Draft Genome Sequence of Psychrobacter aquaticus Strain CMS 56T, Isolated from a Cyanobacterial Mat Sample Collected from Water Bodies in the McMurdo Dry Valley Region of Antarctica.</title>
        <authorList>
            <person name="Reddy G.S."/>
            <person name="Ara S."/>
            <person name="Singh A."/>
            <person name="Kumar Pinnaka A."/>
            <person name="Shivaji S."/>
        </authorList>
    </citation>
    <scope>NUCLEOTIDE SEQUENCE [LARGE SCALE GENOMIC DNA]</scope>
    <source>
        <strain evidence="1 2">CMS 56</strain>
    </source>
</reference>
<protein>
    <submittedName>
        <fullName evidence="1">Uncharacterized protein</fullName>
    </submittedName>
</protein>
<proteinExistence type="predicted"/>
<keyword evidence="2" id="KW-1185">Reference proteome</keyword>
<accession>U4T2A0</accession>
<sequence length="75" mass="8383">MAKCEVTGIKALREIQLAKVNQYRQGEKDAQATILYSPLKTAIDAKQANAKKPDNKYLAFFVLGYIVRSKASINH</sequence>
<dbReference type="PATRIC" id="fig|1354303.4.peg.2711"/>
<evidence type="ECO:0000313" key="1">
    <source>
        <dbReference type="EMBL" id="ERL54605.1"/>
    </source>
</evidence>
<dbReference type="EMBL" id="AUSW01000035">
    <property type="protein sequence ID" value="ERL54605.1"/>
    <property type="molecule type" value="Genomic_DNA"/>
</dbReference>
<dbReference type="Proteomes" id="UP000016761">
    <property type="component" value="Unassembled WGS sequence"/>
</dbReference>
<name>U4T2A0_9GAMM</name>
<comment type="caution">
    <text evidence="1">The sequence shown here is derived from an EMBL/GenBank/DDBJ whole genome shotgun (WGS) entry which is preliminary data.</text>
</comment>
<gene>
    <name evidence="1" type="ORF">M917_2753</name>
</gene>
<organism evidence="1 2">
    <name type="scientific">Psychrobacter aquaticus CMS 56</name>
    <dbReference type="NCBI Taxonomy" id="1354303"/>
    <lineage>
        <taxon>Bacteria</taxon>
        <taxon>Pseudomonadati</taxon>
        <taxon>Pseudomonadota</taxon>
        <taxon>Gammaproteobacteria</taxon>
        <taxon>Moraxellales</taxon>
        <taxon>Moraxellaceae</taxon>
        <taxon>Psychrobacter</taxon>
    </lineage>
</organism>
<evidence type="ECO:0000313" key="2">
    <source>
        <dbReference type="Proteomes" id="UP000016761"/>
    </source>
</evidence>
<dbReference type="AlphaFoldDB" id="U4T2A0"/>